<evidence type="ECO:0000313" key="3">
    <source>
        <dbReference type="Proteomes" id="UP000481861"/>
    </source>
</evidence>
<name>A0A7C8IF16_9PLEO</name>
<keyword evidence="3" id="KW-1185">Reference proteome</keyword>
<feature type="compositionally biased region" description="Polar residues" evidence="1">
    <location>
        <begin position="106"/>
        <end position="116"/>
    </location>
</feature>
<dbReference type="Proteomes" id="UP000481861">
    <property type="component" value="Unassembled WGS sequence"/>
</dbReference>
<accession>A0A7C8IF16</accession>
<evidence type="ECO:0000256" key="1">
    <source>
        <dbReference type="SAM" id="MobiDB-lite"/>
    </source>
</evidence>
<sequence>MSAGKRKIDEVDLQSEEEEFEDVPGTQREVQEDEDDGGLHAAMFADFEGQEDEDDNGLQEAMFAEFEAQEAPAEAAESSKTAAKRPVEIDLTGENVDEPTAEQVGTVVQSSPSAMTKSAYDPIRHAPLSDTPLPDDDPEHGKFASRLVFESDPCDDEWKYFLLSRLTDAAYQSKVSKGEKKIRLTGESSKRRYTMTGSAMKKDAVPRRLSAAEKFWLWRSQGPISKDRIERRKVRHITLLMGPPHGPEGEGGHWAGKVKSLRNIFTTFMPKSVIKFLTSIPPSPFAASGQFREYIKEIQTLCKDFPDFVTVEMEDDSILTVNSSDYYHRATAEDMLDLMTQQEILGAMETSDEALWNQADEQGLSLAEVEAKYTQLIADTRARYKALKQGVIDSKRAQVDAELAFCQAFVQENKGSSAEDSIFIPED</sequence>
<feature type="compositionally biased region" description="Basic and acidic residues" evidence="1">
    <location>
        <begin position="1"/>
        <end position="10"/>
    </location>
</feature>
<feature type="region of interest" description="Disordered" evidence="1">
    <location>
        <begin position="1"/>
        <end position="118"/>
    </location>
</feature>
<dbReference type="AlphaFoldDB" id="A0A7C8IF16"/>
<feature type="compositionally biased region" description="Low complexity" evidence="1">
    <location>
        <begin position="59"/>
        <end position="81"/>
    </location>
</feature>
<feature type="compositionally biased region" description="Acidic residues" evidence="1">
    <location>
        <begin position="48"/>
        <end position="57"/>
    </location>
</feature>
<dbReference type="EMBL" id="JAADJZ010000003">
    <property type="protein sequence ID" value="KAF2876206.1"/>
    <property type="molecule type" value="Genomic_DNA"/>
</dbReference>
<dbReference type="OrthoDB" id="10662204at2759"/>
<evidence type="ECO:0000313" key="2">
    <source>
        <dbReference type="EMBL" id="KAF2876206.1"/>
    </source>
</evidence>
<protein>
    <submittedName>
        <fullName evidence="2">Uncharacterized protein</fullName>
    </submittedName>
</protein>
<gene>
    <name evidence="2" type="ORF">BDV95DRAFT_602214</name>
</gene>
<comment type="caution">
    <text evidence="2">The sequence shown here is derived from an EMBL/GenBank/DDBJ whole genome shotgun (WGS) entry which is preliminary data.</text>
</comment>
<feature type="compositionally biased region" description="Acidic residues" evidence="1">
    <location>
        <begin position="11"/>
        <end position="22"/>
    </location>
</feature>
<organism evidence="2 3">
    <name type="scientific">Massariosphaeria phaeospora</name>
    <dbReference type="NCBI Taxonomy" id="100035"/>
    <lineage>
        <taxon>Eukaryota</taxon>
        <taxon>Fungi</taxon>
        <taxon>Dikarya</taxon>
        <taxon>Ascomycota</taxon>
        <taxon>Pezizomycotina</taxon>
        <taxon>Dothideomycetes</taxon>
        <taxon>Pleosporomycetidae</taxon>
        <taxon>Pleosporales</taxon>
        <taxon>Pleosporales incertae sedis</taxon>
        <taxon>Massariosphaeria</taxon>
    </lineage>
</organism>
<proteinExistence type="predicted"/>
<reference evidence="2 3" key="1">
    <citation type="submission" date="2020-01" db="EMBL/GenBank/DDBJ databases">
        <authorList>
            <consortium name="DOE Joint Genome Institute"/>
            <person name="Haridas S."/>
            <person name="Albert R."/>
            <person name="Binder M."/>
            <person name="Bloem J."/>
            <person name="Labutti K."/>
            <person name="Salamov A."/>
            <person name="Andreopoulos B."/>
            <person name="Baker S.E."/>
            <person name="Barry K."/>
            <person name="Bills G."/>
            <person name="Bluhm B.H."/>
            <person name="Cannon C."/>
            <person name="Castanera R."/>
            <person name="Culley D.E."/>
            <person name="Daum C."/>
            <person name="Ezra D."/>
            <person name="Gonzalez J.B."/>
            <person name="Henrissat B."/>
            <person name="Kuo A."/>
            <person name="Liang C."/>
            <person name="Lipzen A."/>
            <person name="Lutzoni F."/>
            <person name="Magnuson J."/>
            <person name="Mondo S."/>
            <person name="Nolan M."/>
            <person name="Ohm R."/>
            <person name="Pangilinan J."/>
            <person name="Park H.-J.H."/>
            <person name="Ramirez L."/>
            <person name="Alfaro M."/>
            <person name="Sun H."/>
            <person name="Tritt A."/>
            <person name="Yoshinaga Y."/>
            <person name="Zwiers L.-H.L."/>
            <person name="Turgeon B.G."/>
            <person name="Goodwin S.B."/>
            <person name="Spatafora J.W."/>
            <person name="Crous P.W."/>
            <person name="Grigoriev I.V."/>
        </authorList>
    </citation>
    <scope>NUCLEOTIDE SEQUENCE [LARGE SCALE GENOMIC DNA]</scope>
    <source>
        <strain evidence="2 3">CBS 611.86</strain>
    </source>
</reference>